<dbReference type="EMBL" id="FQZE01000023">
    <property type="protein sequence ID" value="SHJ58487.1"/>
    <property type="molecule type" value="Genomic_DNA"/>
</dbReference>
<feature type="signal peptide" evidence="3">
    <location>
        <begin position="1"/>
        <end position="19"/>
    </location>
</feature>
<evidence type="ECO:0000259" key="6">
    <source>
        <dbReference type="Pfam" id="PF21365"/>
    </source>
</evidence>
<gene>
    <name evidence="7" type="ORF">SAMN05444280_12353</name>
</gene>
<dbReference type="InterPro" id="IPR025887">
    <property type="entry name" value="Glyco_hydro_31_N_dom"/>
</dbReference>
<dbReference type="Proteomes" id="UP000184050">
    <property type="component" value="Unassembled WGS sequence"/>
</dbReference>
<dbReference type="SUPFAM" id="SSF51445">
    <property type="entry name" value="(Trans)glycosidases"/>
    <property type="match status" value="1"/>
</dbReference>
<dbReference type="RefSeq" id="WP_073170849.1">
    <property type="nucleotide sequence ID" value="NZ_FQZE01000023.1"/>
</dbReference>
<dbReference type="AlphaFoldDB" id="A0A1M6KHT2"/>
<dbReference type="GO" id="GO:0005975">
    <property type="term" value="P:carbohydrate metabolic process"/>
    <property type="evidence" value="ECO:0007669"/>
    <property type="project" value="InterPro"/>
</dbReference>
<keyword evidence="2 7" id="KW-0378">Hydrolase</keyword>
<evidence type="ECO:0000256" key="1">
    <source>
        <dbReference type="ARBA" id="ARBA00007806"/>
    </source>
</evidence>
<name>A0A1M6KHT2_9BACT</name>
<keyword evidence="2" id="KW-0326">Glycosidase</keyword>
<evidence type="ECO:0000259" key="5">
    <source>
        <dbReference type="Pfam" id="PF13802"/>
    </source>
</evidence>
<evidence type="ECO:0000259" key="4">
    <source>
        <dbReference type="Pfam" id="PF01055"/>
    </source>
</evidence>
<feature type="chain" id="PRO_5009918976" evidence="3">
    <location>
        <begin position="20"/>
        <end position="795"/>
    </location>
</feature>
<evidence type="ECO:0000256" key="3">
    <source>
        <dbReference type="SAM" id="SignalP"/>
    </source>
</evidence>
<dbReference type="InterPro" id="IPR051816">
    <property type="entry name" value="Glycosyl_Hydrolase_31"/>
</dbReference>
<dbReference type="Pfam" id="PF21365">
    <property type="entry name" value="Glyco_hydro_31_3rd"/>
    <property type="match status" value="1"/>
</dbReference>
<dbReference type="InterPro" id="IPR017853">
    <property type="entry name" value="GH"/>
</dbReference>
<dbReference type="CDD" id="cd14752">
    <property type="entry name" value="GH31_N"/>
    <property type="match status" value="1"/>
</dbReference>
<dbReference type="InterPro" id="IPR048395">
    <property type="entry name" value="Glyco_hydro_31_C"/>
</dbReference>
<dbReference type="SUPFAM" id="SSF51011">
    <property type="entry name" value="Glycosyl hydrolase domain"/>
    <property type="match status" value="1"/>
</dbReference>
<dbReference type="Pfam" id="PF13802">
    <property type="entry name" value="Gal_mutarotas_2"/>
    <property type="match status" value="1"/>
</dbReference>
<feature type="domain" description="Glycoside hydrolase family 31 N-terminal" evidence="5">
    <location>
        <begin position="109"/>
        <end position="288"/>
    </location>
</feature>
<comment type="similarity">
    <text evidence="1 2">Belongs to the glycosyl hydrolase 31 family.</text>
</comment>
<feature type="domain" description="Glycoside hydrolase family 31 TIM barrel" evidence="4">
    <location>
        <begin position="330"/>
        <end position="632"/>
    </location>
</feature>
<keyword evidence="8" id="KW-1185">Reference proteome</keyword>
<dbReference type="Gene3D" id="2.60.40.1760">
    <property type="entry name" value="glycosyl hydrolase (family 31)"/>
    <property type="match status" value="1"/>
</dbReference>
<dbReference type="GO" id="GO:0004553">
    <property type="term" value="F:hydrolase activity, hydrolyzing O-glycosyl compounds"/>
    <property type="evidence" value="ECO:0007669"/>
    <property type="project" value="InterPro"/>
</dbReference>
<evidence type="ECO:0000313" key="8">
    <source>
        <dbReference type="Proteomes" id="UP000184050"/>
    </source>
</evidence>
<keyword evidence="3" id="KW-0732">Signal</keyword>
<dbReference type="SUPFAM" id="SSF74650">
    <property type="entry name" value="Galactose mutarotase-like"/>
    <property type="match status" value="1"/>
</dbReference>
<dbReference type="InterPro" id="IPR011013">
    <property type="entry name" value="Gal_mutarotase_sf_dom"/>
</dbReference>
<dbReference type="InterPro" id="IPR013780">
    <property type="entry name" value="Glyco_hydro_b"/>
</dbReference>
<evidence type="ECO:0000313" key="7">
    <source>
        <dbReference type="EMBL" id="SHJ58487.1"/>
    </source>
</evidence>
<proteinExistence type="inferred from homology"/>
<dbReference type="Gene3D" id="2.60.40.1180">
    <property type="entry name" value="Golgi alpha-mannosidase II"/>
    <property type="match status" value="1"/>
</dbReference>
<dbReference type="OrthoDB" id="176168at2"/>
<accession>A0A1M6KHT2</accession>
<dbReference type="Gene3D" id="3.20.20.80">
    <property type="entry name" value="Glycosidases"/>
    <property type="match status" value="1"/>
</dbReference>
<organism evidence="7 8">
    <name type="scientific">Tangfeifania diversioriginum</name>
    <dbReference type="NCBI Taxonomy" id="1168035"/>
    <lineage>
        <taxon>Bacteria</taxon>
        <taxon>Pseudomonadati</taxon>
        <taxon>Bacteroidota</taxon>
        <taxon>Bacteroidia</taxon>
        <taxon>Marinilabiliales</taxon>
        <taxon>Prolixibacteraceae</taxon>
        <taxon>Tangfeifania</taxon>
    </lineage>
</organism>
<sequence length="795" mass="89960">MKKLVILFILLLGASEIFAQLPLSSPAENHRLLNDPVDISADFYNFSNTYFVADSLTSFNPETGEGEVKWMRHQFRTRHAFDNTLAGLTQVEGNEFPGVEYEAHPTLPFALEFVSPKTVRIRMKSGVEVRPEEESLMLVNGFAPKDHSWEYSKIDGGHKYTSPFGAVILRKFPWHVEFYDAKGKLLTKTNHPSDNQGTYTPVNPFSFVRRASDYSRSMNAVFNLSPGEKIYGTGENFKGLNKRGQKVVLYIDDPNGVQNETMYKPIPFFMSSRGYGIFMHTSSPITCDFGKYFNGTNSLMIGDEALDLFVFLGEPKDILDEYTELTGKAQMPPLWSFGLWMSRITYFSEEDGRRVAAELRENRIPSDVIHFDTGWFEVDWRSDYKFAPSRFSDPEDMIGDLDDLGFKVSLWQLPYFVPQNDLFPEILNKGLYVKNKKGNVPYEDAVLDFSNPEAVDWYQNKIKGLLDLGVGAIKVDFGEAAPFDGLYASGKTGFYEHNLYPLRYNKAVADITKEVTGENIIWARSTWAGSQRYPLHWGGDAANTNTAMAATLRAGLSLGLSGFTFWSHDIGGFVQRTPEDIYRRWLPFGLLSSHSRTHGAPPKEPWEYNESFNDAFRLATEKRYKLMPYIYAQAKHSSENGLPMMRALFVEYPDDAGSWLVDDAYLFGQDMLVAPLFENVTSRDVYLPGGKWIDYQTGNVYEKGWHHIEAGEIPAVVLVRDGAVIPHIKLAQSTKEMNWSELELKVFASDANAAKGFVCLPSDQNLVEVNLSKSGNSFRLNTNPLQDNGVKFKVN</sequence>
<reference evidence="7 8" key="1">
    <citation type="submission" date="2016-11" db="EMBL/GenBank/DDBJ databases">
        <authorList>
            <person name="Jaros S."/>
            <person name="Januszkiewicz K."/>
            <person name="Wedrychowicz H."/>
        </authorList>
    </citation>
    <scope>NUCLEOTIDE SEQUENCE [LARGE SCALE GENOMIC DNA]</scope>
    <source>
        <strain evidence="7 8">DSM 27063</strain>
    </source>
</reference>
<protein>
    <submittedName>
        <fullName evidence="7">Alpha-D-xyloside xylohydrolase</fullName>
    </submittedName>
</protein>
<dbReference type="GO" id="GO:0030246">
    <property type="term" value="F:carbohydrate binding"/>
    <property type="evidence" value="ECO:0007669"/>
    <property type="project" value="InterPro"/>
</dbReference>
<feature type="domain" description="Glycosyl hydrolase family 31 C-terminal" evidence="6">
    <location>
        <begin position="641"/>
        <end position="725"/>
    </location>
</feature>
<dbReference type="Pfam" id="PF01055">
    <property type="entry name" value="Glyco_hydro_31_2nd"/>
    <property type="match status" value="1"/>
</dbReference>
<dbReference type="STRING" id="1168035.SAMN05444280_12353"/>
<dbReference type="PANTHER" id="PTHR43863">
    <property type="entry name" value="HYDROLASE, PUTATIVE (AFU_ORTHOLOGUE AFUA_1G03140)-RELATED"/>
    <property type="match status" value="1"/>
</dbReference>
<dbReference type="PANTHER" id="PTHR43863:SF2">
    <property type="entry name" value="MALTASE-GLUCOAMYLASE"/>
    <property type="match status" value="1"/>
</dbReference>
<dbReference type="CDD" id="cd06593">
    <property type="entry name" value="GH31_xylosidase_YicI"/>
    <property type="match status" value="1"/>
</dbReference>
<dbReference type="InterPro" id="IPR000322">
    <property type="entry name" value="Glyco_hydro_31_TIM"/>
</dbReference>
<evidence type="ECO:0000256" key="2">
    <source>
        <dbReference type="RuleBase" id="RU361185"/>
    </source>
</evidence>